<dbReference type="CDD" id="cd02208">
    <property type="entry name" value="cupin_RmlC-like"/>
    <property type="match status" value="1"/>
</dbReference>
<dbReference type="InterPro" id="IPR011051">
    <property type="entry name" value="RmlC_Cupin_sf"/>
</dbReference>
<dbReference type="RefSeq" id="WP_203007531.1">
    <property type="nucleotide sequence ID" value="NZ_JADWYU010000125.1"/>
</dbReference>
<dbReference type="Gene3D" id="2.60.120.10">
    <property type="entry name" value="Jelly Rolls"/>
    <property type="match status" value="1"/>
</dbReference>
<dbReference type="GO" id="GO:0006355">
    <property type="term" value="P:regulation of DNA-templated transcription"/>
    <property type="evidence" value="ECO:0007669"/>
    <property type="project" value="InterPro"/>
</dbReference>
<dbReference type="EMBL" id="JAEACQ010000028">
    <property type="protein sequence ID" value="MBL7625704.1"/>
    <property type="molecule type" value="Genomic_DNA"/>
</dbReference>
<dbReference type="GO" id="GO:0003677">
    <property type="term" value="F:DNA binding"/>
    <property type="evidence" value="ECO:0007669"/>
    <property type="project" value="UniProtKB-KW"/>
</dbReference>
<evidence type="ECO:0000313" key="3">
    <source>
        <dbReference type="EMBL" id="MBL7625704.1"/>
    </source>
</evidence>
<accession>A0A937RDZ8</accession>
<reference evidence="3" key="1">
    <citation type="submission" date="2020-12" db="EMBL/GenBank/DDBJ databases">
        <title>Genomic characterization of non-nitrogen-fixing Frankia strains.</title>
        <authorList>
            <person name="Carlos-Shanley C."/>
            <person name="Guerra T."/>
            <person name="Hahn D."/>
        </authorList>
    </citation>
    <scope>NUCLEOTIDE SEQUENCE</scope>
    <source>
        <strain evidence="3">CN6</strain>
    </source>
</reference>
<dbReference type="InterPro" id="IPR003313">
    <property type="entry name" value="AraC-bd"/>
</dbReference>
<protein>
    <submittedName>
        <fullName evidence="3">Cupin domain-containing protein</fullName>
    </submittedName>
</protein>
<comment type="caution">
    <text evidence="3">The sequence shown here is derived from an EMBL/GenBank/DDBJ whole genome shotgun (WGS) entry which is preliminary data.</text>
</comment>
<organism evidence="3 4">
    <name type="scientific">Frankia nepalensis</name>
    <dbReference type="NCBI Taxonomy" id="1836974"/>
    <lineage>
        <taxon>Bacteria</taxon>
        <taxon>Bacillati</taxon>
        <taxon>Actinomycetota</taxon>
        <taxon>Actinomycetes</taxon>
        <taxon>Frankiales</taxon>
        <taxon>Frankiaceae</taxon>
        <taxon>Frankia</taxon>
    </lineage>
</organism>
<gene>
    <name evidence="3" type="ORF">I7412_00610</name>
</gene>
<evidence type="ECO:0000256" key="1">
    <source>
        <dbReference type="ARBA" id="ARBA00023125"/>
    </source>
</evidence>
<dbReference type="Pfam" id="PF02311">
    <property type="entry name" value="AraC_binding"/>
    <property type="match status" value="1"/>
</dbReference>
<evidence type="ECO:0000313" key="4">
    <source>
        <dbReference type="Proteomes" id="UP000604475"/>
    </source>
</evidence>
<proteinExistence type="predicted"/>
<feature type="domain" description="AraC-type arabinose-binding/dimerisation" evidence="2">
    <location>
        <begin position="159"/>
        <end position="218"/>
    </location>
</feature>
<name>A0A937RDZ8_9ACTN</name>
<dbReference type="Proteomes" id="UP000604475">
    <property type="component" value="Unassembled WGS sequence"/>
</dbReference>
<keyword evidence="4" id="KW-1185">Reference proteome</keyword>
<keyword evidence="1" id="KW-0238">DNA-binding</keyword>
<sequence>MSFSIWTDYFGELTVVTDTDVVTGRPLATRLFGFENLSDPARAAAEIPGGGGCFGFVAQGAVELVEPVDGADRALRAEIGPLEYFATAGAAALRLAPATRVVVSQRLGHVGLRQRGGPIEPTGRLRYIDGCSDTLLAGPARRGDPCLNHLHFPPGVLQTEHHHPSARTGVVARGAGWCDTAAGRDALRPGTIFCIPAGGRHRFVTDDASLDVIAFHPDSDTGPTDDDHPMINRTWLTAPSAEQVP</sequence>
<dbReference type="AlphaFoldDB" id="A0A937RDZ8"/>
<evidence type="ECO:0000259" key="2">
    <source>
        <dbReference type="Pfam" id="PF02311"/>
    </source>
</evidence>
<dbReference type="SUPFAM" id="SSF51182">
    <property type="entry name" value="RmlC-like cupins"/>
    <property type="match status" value="1"/>
</dbReference>
<dbReference type="InterPro" id="IPR014710">
    <property type="entry name" value="RmlC-like_jellyroll"/>
</dbReference>